<dbReference type="RefSeq" id="WP_238226224.1">
    <property type="nucleotide sequence ID" value="NZ_BPQD01000016.1"/>
</dbReference>
<reference evidence="2" key="1">
    <citation type="journal article" date="2019" name="Int. J. Syst. Evol. Microbiol.">
        <title>The Global Catalogue of Microorganisms (GCM) 10K type strain sequencing project: providing services to taxonomists for standard genome sequencing and annotation.</title>
        <authorList>
            <consortium name="The Broad Institute Genomics Platform"/>
            <consortium name="The Broad Institute Genome Sequencing Center for Infectious Disease"/>
            <person name="Wu L."/>
            <person name="Ma J."/>
        </authorList>
    </citation>
    <scope>NUCLEOTIDE SEQUENCE [LARGE SCALE GENOMIC DNA]</scope>
    <source>
        <strain evidence="2">CECT 7069</strain>
    </source>
</reference>
<organism evidence="1 2">
    <name type="scientific">Methylobacterium adhaesivum</name>
    <dbReference type="NCBI Taxonomy" id="333297"/>
    <lineage>
        <taxon>Bacteria</taxon>
        <taxon>Pseudomonadati</taxon>
        <taxon>Pseudomonadota</taxon>
        <taxon>Alphaproteobacteria</taxon>
        <taxon>Hyphomicrobiales</taxon>
        <taxon>Methylobacteriaceae</taxon>
        <taxon>Methylobacterium</taxon>
    </lineage>
</organism>
<protein>
    <recommendedName>
        <fullName evidence="3">Tail fiber protein</fullName>
    </recommendedName>
</protein>
<evidence type="ECO:0000313" key="2">
    <source>
        <dbReference type="Proteomes" id="UP001224644"/>
    </source>
</evidence>
<evidence type="ECO:0000313" key="1">
    <source>
        <dbReference type="EMBL" id="MDN3592117.1"/>
    </source>
</evidence>
<evidence type="ECO:0008006" key="3">
    <source>
        <dbReference type="Google" id="ProtNLM"/>
    </source>
</evidence>
<sequence length="649" mass="67904">MPADLNTALVNLSTQIANKAANATAEELAYLSKAVEGIGGKANVLDIQILSDQRKSEITALGDVKKNEIVDLSTSKKDEIVTLTGTKKTEITDLATAKKTDFDTNAAAKKADFNATAASADLTTRATNLEGRATATESKTASFGSDLPSRKLATTAAGLTLVAADMGLTIELDASKALDFTTLDLVLPDATLIPAVYLHREIAVKNRSLAKWTVKNASGAVLATVQPYGWARLVLSAQDAKSGVWRVTPLSLPAVRDRLTNHSGGPAGVLCGDFYGPNGQGYTQGYATYGDYAFAVPCMDDTGTRIAGSAMVTRTRDTNWGYSGFFIGPLSYDSGFPGFVGASANGNNFTWSGGAAQYWNALPVRGGVVTFGINSQNGLHDIGLYRAPAFNSRITVESSLGYSSTYYYATAHTFGDGQFLVMAFANSSGQLTLLRRYRFKSDGTVELAGSITLSTSGSYVAQINDSLMAVHNGTAFGIYDMTAAGTSLAPVSTPASPFPAGMANKCALPVGRDALIASDGAYRWDGTNLTKVAAGASYTHNYGMASWYVIAYRDGFSSIMNPCGSGQNVAFFADGGTLSYRSADRIAGPGMQTGGYDGRIWPLGGDAVATSYSWCYSPNSSYACGMNTGTTTLTRVAPGNIGVSGLGGK</sequence>
<accession>A0ABT8BKT9</accession>
<dbReference type="Proteomes" id="UP001224644">
    <property type="component" value="Unassembled WGS sequence"/>
</dbReference>
<gene>
    <name evidence="1" type="ORF">QWZ12_16080</name>
</gene>
<proteinExistence type="predicted"/>
<keyword evidence="2" id="KW-1185">Reference proteome</keyword>
<comment type="caution">
    <text evidence="1">The sequence shown here is derived from an EMBL/GenBank/DDBJ whole genome shotgun (WGS) entry which is preliminary data.</text>
</comment>
<name>A0ABT8BKT9_9HYPH</name>
<dbReference type="EMBL" id="JAUFPX010000015">
    <property type="protein sequence ID" value="MDN3592117.1"/>
    <property type="molecule type" value="Genomic_DNA"/>
</dbReference>